<evidence type="ECO:0000256" key="8">
    <source>
        <dbReference type="SAM" id="MobiDB-lite"/>
    </source>
</evidence>
<dbReference type="GO" id="GO:0004345">
    <property type="term" value="F:glucose-6-phosphate dehydrogenase activity"/>
    <property type="evidence" value="ECO:0007669"/>
    <property type="project" value="UniProtKB-UniRule"/>
</dbReference>
<comment type="similarity">
    <text evidence="2 7">Belongs to the glucose-6-phosphate dehydrogenase family.</text>
</comment>
<dbReference type="InterPro" id="IPR022675">
    <property type="entry name" value="G6P_DH_C"/>
</dbReference>
<evidence type="ECO:0000256" key="2">
    <source>
        <dbReference type="ARBA" id="ARBA00009975"/>
    </source>
</evidence>
<feature type="domain" description="Glucose-6-phosphate dehydrogenase NAD-binding" evidence="9">
    <location>
        <begin position="16"/>
        <end position="183"/>
    </location>
</feature>
<evidence type="ECO:0000256" key="7">
    <source>
        <dbReference type="HAMAP-Rule" id="MF_00966"/>
    </source>
</evidence>
<dbReference type="OrthoDB" id="9802739at2"/>
<dbReference type="InterPro" id="IPR001282">
    <property type="entry name" value="G6P_DH"/>
</dbReference>
<evidence type="ECO:0000313" key="11">
    <source>
        <dbReference type="EMBL" id="GLW54459.1"/>
    </source>
</evidence>
<comment type="caution">
    <text evidence="7">Lacks conserved residue(s) required for the propagation of feature annotation.</text>
</comment>
<dbReference type="PANTHER" id="PTHR23429">
    <property type="entry name" value="GLUCOSE-6-PHOSPHATE 1-DEHYDROGENASE G6PD"/>
    <property type="match status" value="1"/>
</dbReference>
<dbReference type="AlphaFoldDB" id="A0A9W6PEG0"/>
<sequence>MANDGDTTRGHGDALVLFGITGDLAAKMLLPALYRLSLRGLLPERVVGVTRGGWSQERLRKHAREAVAAHGDVDDGAFERFAAALRLAEVDYDDPDSFSAIAEQTGGCRILAHYLAVPPAQYARSAELLARAGLNGQARLAVEKPFGHDAASARALQADLTRHFPDERLLRVDHFLGKEAVENLLTFRLANALLAGALQQPFVRSVQITLAEDFGVEDRGGFYDATGALRDVVQNHLLQLLAHLVMEAPRTGTARDVLRERVRALKAVRTVRPEDCVRGRYTGYLDVEGVREGSRTETYVALRTWVDTDRWAGVPFTIRAGKAMACTANEIAVELCRPAPGHFHTACAQGTDPDVVRLRISPEPGASFHLFTQRGDNPEQVAPVTAATAFDALDGENVAAYEHVLADVLSGDPRRFTSMDLVEESWRIVGDVLDPDRDPLPYEPGTDGPEEAARLATDRRWLPLGT</sequence>
<feature type="binding site" evidence="7">
    <location>
        <position position="144"/>
    </location>
    <ligand>
        <name>NADP(+)</name>
        <dbReference type="ChEBI" id="CHEBI:58349"/>
    </ligand>
</feature>
<dbReference type="SUPFAM" id="SSF51735">
    <property type="entry name" value="NAD(P)-binding Rossmann-fold domains"/>
    <property type="match status" value="1"/>
</dbReference>
<protein>
    <recommendedName>
        <fullName evidence="7">Glucose-6-phosphate 1-dehydrogenase</fullName>
        <shortName evidence="7">G6PD</shortName>
        <ecNumber evidence="7">1.1.1.49</ecNumber>
    </recommendedName>
</protein>
<keyword evidence="5 7" id="KW-0560">Oxidoreductase</keyword>
<feature type="compositionally biased region" description="Basic and acidic residues" evidence="8">
    <location>
        <begin position="451"/>
        <end position="466"/>
    </location>
</feature>
<evidence type="ECO:0000313" key="12">
    <source>
        <dbReference type="Proteomes" id="UP001165143"/>
    </source>
</evidence>
<feature type="domain" description="Glucose-6-phosphate dehydrogenase C-terminal" evidence="10">
    <location>
        <begin position="185"/>
        <end position="458"/>
    </location>
</feature>
<reference evidence="11" key="1">
    <citation type="submission" date="2023-02" db="EMBL/GenBank/DDBJ databases">
        <title>Kitasatospora phosalacinea NBRC 14362.</title>
        <authorList>
            <person name="Ichikawa N."/>
            <person name="Sato H."/>
            <person name="Tonouchi N."/>
        </authorList>
    </citation>
    <scope>NUCLEOTIDE SEQUENCE</scope>
    <source>
        <strain evidence="11">NBRC 14362</strain>
    </source>
</reference>
<dbReference type="EMBL" id="BSRX01000012">
    <property type="protein sequence ID" value="GLW54459.1"/>
    <property type="molecule type" value="Genomic_DNA"/>
</dbReference>
<dbReference type="HAMAP" id="MF_00966">
    <property type="entry name" value="G6PD"/>
    <property type="match status" value="1"/>
</dbReference>
<dbReference type="Proteomes" id="UP001165143">
    <property type="component" value="Unassembled WGS sequence"/>
</dbReference>
<feature type="binding site" evidence="7">
    <location>
        <position position="51"/>
    </location>
    <ligand>
        <name>NADP(+)</name>
        <dbReference type="ChEBI" id="CHEBI:58349"/>
    </ligand>
</feature>
<evidence type="ECO:0000256" key="3">
    <source>
        <dbReference type="ARBA" id="ARBA00022526"/>
    </source>
</evidence>
<feature type="active site" description="Proton acceptor" evidence="7">
    <location>
        <position position="236"/>
    </location>
</feature>
<evidence type="ECO:0000256" key="1">
    <source>
        <dbReference type="ARBA" id="ARBA00004937"/>
    </source>
</evidence>
<dbReference type="PRINTS" id="PR00079">
    <property type="entry name" value="G6PDHDRGNASE"/>
</dbReference>
<dbReference type="GO" id="GO:0005829">
    <property type="term" value="C:cytosol"/>
    <property type="evidence" value="ECO:0007669"/>
    <property type="project" value="TreeGrafter"/>
</dbReference>
<dbReference type="InterPro" id="IPR019796">
    <property type="entry name" value="G6P_DH_AS"/>
</dbReference>
<dbReference type="Pfam" id="PF00479">
    <property type="entry name" value="G6PD_N"/>
    <property type="match status" value="1"/>
</dbReference>
<name>A0A9W6PEG0_9ACTN</name>
<dbReference type="InterPro" id="IPR022674">
    <property type="entry name" value="G6P_DH_NAD-bd"/>
</dbReference>
<dbReference type="Gene3D" id="3.30.360.10">
    <property type="entry name" value="Dihydrodipicolinate Reductase, domain 2"/>
    <property type="match status" value="1"/>
</dbReference>
<comment type="function">
    <text evidence="7">Catalyzes the oxidation of glucose 6-phosphate to 6-phosphogluconolactone.</text>
</comment>
<dbReference type="SUPFAM" id="SSF55347">
    <property type="entry name" value="Glyceraldehyde-3-phosphate dehydrogenase-like, C-terminal domain"/>
    <property type="match status" value="1"/>
</dbReference>
<dbReference type="GO" id="GO:0006006">
    <property type="term" value="P:glucose metabolic process"/>
    <property type="evidence" value="ECO:0007669"/>
    <property type="project" value="UniProtKB-KW"/>
</dbReference>
<dbReference type="PIRSF" id="PIRSF000110">
    <property type="entry name" value="G6PD"/>
    <property type="match status" value="1"/>
</dbReference>
<comment type="catalytic activity">
    <reaction evidence="7">
        <text>D-glucose 6-phosphate + NADP(+) = 6-phospho-D-glucono-1,5-lactone + NADPH + H(+)</text>
        <dbReference type="Rhea" id="RHEA:15841"/>
        <dbReference type="ChEBI" id="CHEBI:15378"/>
        <dbReference type="ChEBI" id="CHEBI:57783"/>
        <dbReference type="ChEBI" id="CHEBI:57955"/>
        <dbReference type="ChEBI" id="CHEBI:58349"/>
        <dbReference type="ChEBI" id="CHEBI:61548"/>
        <dbReference type="EC" id="1.1.1.49"/>
    </reaction>
</comment>
<evidence type="ECO:0000259" key="10">
    <source>
        <dbReference type="Pfam" id="PF02781"/>
    </source>
</evidence>
<comment type="caution">
    <text evidence="11">The sequence shown here is derived from an EMBL/GenBank/DDBJ whole genome shotgun (WGS) entry which is preliminary data.</text>
</comment>
<feature type="region of interest" description="Disordered" evidence="8">
    <location>
        <begin position="434"/>
        <end position="466"/>
    </location>
</feature>
<feature type="binding site" evidence="7">
    <location>
        <position position="174"/>
    </location>
    <ligand>
        <name>substrate</name>
    </ligand>
</feature>
<feature type="binding site" evidence="7">
    <location>
        <position position="231"/>
    </location>
    <ligand>
        <name>substrate</name>
    </ligand>
</feature>
<dbReference type="InterPro" id="IPR036291">
    <property type="entry name" value="NAD(P)-bd_dom_sf"/>
</dbReference>
<feature type="binding site" evidence="7">
    <location>
        <position position="322"/>
    </location>
    <ligand>
        <name>substrate</name>
    </ligand>
</feature>
<gene>
    <name evidence="7 11" type="primary">zwf</name>
    <name evidence="11" type="ORF">Kpho01_24700</name>
</gene>
<dbReference type="PROSITE" id="PS00069">
    <property type="entry name" value="G6P_DEHYDROGENASE"/>
    <property type="match status" value="1"/>
</dbReference>
<evidence type="ECO:0000256" key="6">
    <source>
        <dbReference type="ARBA" id="ARBA00023277"/>
    </source>
</evidence>
<evidence type="ECO:0000259" key="9">
    <source>
        <dbReference type="Pfam" id="PF00479"/>
    </source>
</evidence>
<comment type="pathway">
    <text evidence="1 7">Carbohydrate degradation; pentose phosphate pathway; D-ribulose 5-phosphate from D-glucose 6-phosphate (oxidative stage): step 1/3.</text>
</comment>
<feature type="binding site" evidence="7">
    <location>
        <position position="178"/>
    </location>
    <ligand>
        <name>substrate</name>
    </ligand>
</feature>
<dbReference type="EC" id="1.1.1.49" evidence="7"/>
<keyword evidence="4 7" id="KW-0521">NADP</keyword>
<evidence type="ECO:0000256" key="5">
    <source>
        <dbReference type="ARBA" id="ARBA00023002"/>
    </source>
</evidence>
<feature type="binding site" evidence="7">
    <location>
        <position position="212"/>
    </location>
    <ligand>
        <name>substrate</name>
    </ligand>
</feature>
<keyword evidence="3 7" id="KW-0313">Glucose metabolism</keyword>
<dbReference type="GO" id="GO:0009051">
    <property type="term" value="P:pentose-phosphate shunt, oxidative branch"/>
    <property type="evidence" value="ECO:0007669"/>
    <property type="project" value="TreeGrafter"/>
</dbReference>
<dbReference type="GO" id="GO:0050661">
    <property type="term" value="F:NADP binding"/>
    <property type="evidence" value="ECO:0007669"/>
    <property type="project" value="UniProtKB-UniRule"/>
</dbReference>
<dbReference type="RefSeq" id="WP_051778579.1">
    <property type="nucleotide sequence ID" value="NZ_BSRX01000012.1"/>
</dbReference>
<dbReference type="PANTHER" id="PTHR23429:SF0">
    <property type="entry name" value="GLUCOSE-6-PHOSPHATE 1-DEHYDROGENASE"/>
    <property type="match status" value="1"/>
</dbReference>
<proteinExistence type="inferred from homology"/>
<dbReference type="Pfam" id="PF02781">
    <property type="entry name" value="G6PD_C"/>
    <property type="match status" value="1"/>
</dbReference>
<dbReference type="Gene3D" id="3.40.50.720">
    <property type="entry name" value="NAD(P)-binding Rossmann-like Domain"/>
    <property type="match status" value="1"/>
</dbReference>
<organism evidence="11 12">
    <name type="scientific">Kitasatospora phosalacinea</name>
    <dbReference type="NCBI Taxonomy" id="2065"/>
    <lineage>
        <taxon>Bacteria</taxon>
        <taxon>Bacillati</taxon>
        <taxon>Actinomycetota</taxon>
        <taxon>Actinomycetes</taxon>
        <taxon>Kitasatosporales</taxon>
        <taxon>Streptomycetaceae</taxon>
        <taxon>Kitasatospora</taxon>
    </lineage>
</organism>
<keyword evidence="6 7" id="KW-0119">Carbohydrate metabolism</keyword>
<accession>A0A9W6PEG0</accession>
<evidence type="ECO:0000256" key="4">
    <source>
        <dbReference type="ARBA" id="ARBA00022857"/>
    </source>
</evidence>